<dbReference type="AlphaFoldDB" id="A0A7K3WM68"/>
<keyword evidence="2" id="KW-1185">Reference proteome</keyword>
<dbReference type="EMBL" id="JAAGVY010000001">
    <property type="protein sequence ID" value="NEN21982.1"/>
    <property type="molecule type" value="Genomic_DNA"/>
</dbReference>
<proteinExistence type="predicted"/>
<evidence type="ECO:0000313" key="2">
    <source>
        <dbReference type="Proteomes" id="UP000486602"/>
    </source>
</evidence>
<reference evidence="1 2" key="1">
    <citation type="submission" date="2020-02" db="EMBL/GenBank/DDBJ databases">
        <title>Out from the shadows clarifying the taxonomy of the family Cryomorphaceae and related taxa by utilizing the GTDB taxonomic framework.</title>
        <authorList>
            <person name="Bowman J.P."/>
        </authorList>
    </citation>
    <scope>NUCLEOTIDE SEQUENCE [LARGE SCALE GENOMIC DNA]</scope>
    <source>
        <strain evidence="1 2">QSSC 1-22</strain>
    </source>
</reference>
<organism evidence="1 2">
    <name type="scientific">Cryomorpha ignava</name>
    <dbReference type="NCBI Taxonomy" id="101383"/>
    <lineage>
        <taxon>Bacteria</taxon>
        <taxon>Pseudomonadati</taxon>
        <taxon>Bacteroidota</taxon>
        <taxon>Flavobacteriia</taxon>
        <taxon>Flavobacteriales</taxon>
        <taxon>Cryomorphaceae</taxon>
        <taxon>Cryomorpha</taxon>
    </lineage>
</organism>
<dbReference type="RefSeq" id="WP_163282702.1">
    <property type="nucleotide sequence ID" value="NZ_JAAGVY010000001.1"/>
</dbReference>
<name>A0A7K3WM68_9FLAO</name>
<accession>A0A7K3WM68</accession>
<evidence type="ECO:0000313" key="1">
    <source>
        <dbReference type="EMBL" id="NEN21982.1"/>
    </source>
</evidence>
<sequence length="244" mass="28377">MKLLFIILFIFQTLFLFGQNQSEYKTHLKSIDKTWYPLLGNEERYHTTNANLALAQTVIANNLEYPGQYKFIADRRLLRKLKGVYNNLKIEFRDTTSKGEDIYLQMDFAKFDSVKHEITLTKNGYCCSLIDGMFPYGAEYILPSFQVDTLCVNIDSAIISIPFHAYSNLYNLVRSIPENEFERPIELYESINGEYYYLYFYGGSEASTYFGKLIFSKDEYLGRIIVDYDTLANTNSPRASFIGF</sequence>
<dbReference type="Proteomes" id="UP000486602">
    <property type="component" value="Unassembled WGS sequence"/>
</dbReference>
<gene>
    <name evidence="1" type="ORF">G3O08_00495</name>
</gene>
<comment type="caution">
    <text evidence="1">The sequence shown here is derived from an EMBL/GenBank/DDBJ whole genome shotgun (WGS) entry which is preliminary data.</text>
</comment>
<protein>
    <submittedName>
        <fullName evidence="1">Uncharacterized protein</fullName>
    </submittedName>
</protein>